<dbReference type="EMBL" id="CP069023">
    <property type="protein sequence ID" value="QRC91281.1"/>
    <property type="molecule type" value="Genomic_DNA"/>
</dbReference>
<dbReference type="AlphaFoldDB" id="A0A7U2ER48"/>
<evidence type="ECO:0000256" key="1">
    <source>
        <dbReference type="SAM" id="MobiDB-lite"/>
    </source>
</evidence>
<evidence type="ECO:0000313" key="4">
    <source>
        <dbReference type="Proteomes" id="UP000663193"/>
    </source>
</evidence>
<name>A0A7U2ER48_PHANO</name>
<keyword evidence="2" id="KW-0812">Transmembrane</keyword>
<feature type="compositionally biased region" description="Basic and acidic residues" evidence="1">
    <location>
        <begin position="106"/>
        <end position="121"/>
    </location>
</feature>
<feature type="transmembrane region" description="Helical" evidence="2">
    <location>
        <begin position="38"/>
        <end position="60"/>
    </location>
</feature>
<reference evidence="4" key="1">
    <citation type="journal article" date="2021" name="BMC Genomics">
        <title>Chromosome-level genome assembly and manually-curated proteome of model necrotroph Parastagonospora nodorum Sn15 reveals a genome-wide trove of candidate effector homologs, and redundancy of virulence-related functions within an accessory chromosome.</title>
        <authorList>
            <person name="Bertazzoni S."/>
            <person name="Jones D.A.B."/>
            <person name="Phan H.T."/>
            <person name="Tan K.-C."/>
            <person name="Hane J.K."/>
        </authorList>
    </citation>
    <scope>NUCLEOTIDE SEQUENCE [LARGE SCALE GENOMIC DNA]</scope>
    <source>
        <strain evidence="4">SN15 / ATCC MYA-4574 / FGSC 10173)</strain>
    </source>
</reference>
<protein>
    <submittedName>
        <fullName evidence="3">Uncharacterized protein</fullName>
    </submittedName>
</protein>
<organism evidence="3 4">
    <name type="scientific">Phaeosphaeria nodorum (strain SN15 / ATCC MYA-4574 / FGSC 10173)</name>
    <name type="common">Glume blotch fungus</name>
    <name type="synonym">Parastagonospora nodorum</name>
    <dbReference type="NCBI Taxonomy" id="321614"/>
    <lineage>
        <taxon>Eukaryota</taxon>
        <taxon>Fungi</taxon>
        <taxon>Dikarya</taxon>
        <taxon>Ascomycota</taxon>
        <taxon>Pezizomycotina</taxon>
        <taxon>Dothideomycetes</taxon>
        <taxon>Pleosporomycetidae</taxon>
        <taxon>Pleosporales</taxon>
        <taxon>Pleosporineae</taxon>
        <taxon>Phaeosphaeriaceae</taxon>
        <taxon>Parastagonospora</taxon>
    </lineage>
</organism>
<gene>
    <name evidence="3" type="ORF">JI435_007830</name>
</gene>
<keyword evidence="4" id="KW-1185">Reference proteome</keyword>
<dbReference type="VEuPathDB" id="FungiDB:JI435_007830"/>
<feature type="region of interest" description="Disordered" evidence="1">
    <location>
        <begin position="70"/>
        <end position="121"/>
    </location>
</feature>
<dbReference type="Proteomes" id="UP000663193">
    <property type="component" value="Chromosome 1"/>
</dbReference>
<dbReference type="KEGG" id="pno:SNOG_00783"/>
<evidence type="ECO:0000256" key="2">
    <source>
        <dbReference type="SAM" id="Phobius"/>
    </source>
</evidence>
<keyword evidence="2" id="KW-0472">Membrane</keyword>
<proteinExistence type="predicted"/>
<keyword evidence="2" id="KW-1133">Transmembrane helix</keyword>
<sequence>MAPLNTLTHHSVNTILISLHKRDADCTYYDASCSYHRLAILIIIIAIGIIASAILSLLYVRSRRSKAAKMRASMQQRPKANAPWENYSAPAAYTSPTTDSAPPPYEPRRPERAARAAAEWR</sequence>
<dbReference type="RefSeq" id="XP_001791458.1">
    <property type="nucleotide sequence ID" value="XM_001791406.1"/>
</dbReference>
<dbReference type="OMA" id="NACNNTH"/>
<evidence type="ECO:0000313" key="3">
    <source>
        <dbReference type="EMBL" id="QRC91281.1"/>
    </source>
</evidence>
<accession>A0A7U2ER48</accession>